<proteinExistence type="predicted"/>
<feature type="compositionally biased region" description="Basic and acidic residues" evidence="2">
    <location>
        <begin position="164"/>
        <end position="177"/>
    </location>
</feature>
<reference evidence="4 5" key="1">
    <citation type="journal article" date="2022" name="Mar. Drugs">
        <title>Bioassay-Guided Fractionation Leads to the Detection of Cholic Acid Generated by the Rare Thalassomonas sp.</title>
        <authorList>
            <person name="Pheiffer F."/>
            <person name="Schneider Y.K."/>
            <person name="Hansen E.H."/>
            <person name="Andersen J.H."/>
            <person name="Isaksson J."/>
            <person name="Busche T."/>
            <person name="R C."/>
            <person name="Kalinowski J."/>
            <person name="Zyl L.V."/>
            <person name="Trindade M."/>
        </authorList>
    </citation>
    <scope>NUCLEOTIDE SEQUENCE [LARGE SCALE GENOMIC DNA]</scope>
    <source>
        <strain evidence="4 5">A5K-61T</strain>
    </source>
</reference>
<dbReference type="PROSITE" id="PS50802">
    <property type="entry name" value="OTU"/>
    <property type="match status" value="1"/>
</dbReference>
<sequence>MAKGRTAFQREIDDTLTENFNNIPEVRCFLLSKIAKLIKHLEESYGDDIRVFIKGGSSLNIMKKVVSGIEPTKWSDFDNQIIINPNLPVYRWYQILSEVHGYLKEEYMPRFQQDWEAFLTCNRKELDDFQQKGLKLFKGKLIENKIFDYPTLKFTMSRGPVPGQEKDSKAPEKKQESEDIDTTSLAKQSSLQQESVVQEVEPEKVKPKRQEYILNLALEKGIQSNIVFNSGMALLHPLNHFDNAMMIPEISGSILKVLEQQGLHQDEVFYNAYFPPAPMAMDVNQTANENPYSSSILINTSISKFLLYRVVVRYRTKDYHSDGTPKLLEDGEYALGKEQKVIDSRNIVKFRGELLDISIPRRDSYETIQQWMQVKTMPLLYQPGKGHNALWVNVPDWRYQLNENVLLILEVFGNMSGSPHKFYKRVMRGCNAVEAIYKSYTSSVEQTQMKALEQKITSDNFKKAFNALKESNKSELEPGLGFLTPLVVDLFNVIQDDYLWKSIGPALAEFTLLKSVDIEQLIGQDIAATLEDNWGELAHKNPDASSSDSYDDILIREVKNKDSKNGDRNYEKAKNMLGFMKLYEDVHKQFKVQLEFLDKAKSSKDISIVNRLRQTVEELPFVETCTFCGLLSSMIHMKSITGKGLFDYHYPFVELFAISEDKEAVAKLIQALNKAMPGCLAKEYIPFDKEDVTALPSVQLYYAGFDLPIVIRFIEKRDEKEAYRGAKVFEVNEQEITKRLRTLRLSISGTRKQLVHVFDQENLDKQTLERKLQQDRQQVNEIIDTANVNSYQKQLLLTFNHLSSAEFIGQDGIYRILLAPEAIKHMDLKIAYTASFFQMHWLDHHRVEYKNTVTRFPPQRIDIGSGDVNIYSSLNTYKAPISYSSISKSDFSKPVVYANTTAAQAILDIARDKSWSNIGGDIAPLLMSQMLGFPIEVASAASPEDVLLGRLRQVHRFDQRLGQDYSHAPFAPMQPLNLAGVPQALTGPAPLILTLAKIGNHYWVREPDGSLSNMPRDGNCFYHAILSYFVNSQQKTTDNLRAALSVYANQQNLIVQGNTTRLQYIIDNIGAIENSFRPVVGYQEVAIRDRDAVYRGLIRNLRAYLVDDLVQRVIVEDQLRVHEILRDIDSVHNWDNHRLNLIAAARNFALTGNRPLANTLPTENELGLNG</sequence>
<accession>A0ABY7VBE3</accession>
<dbReference type="InterPro" id="IPR003323">
    <property type="entry name" value="OTU_dom"/>
</dbReference>
<evidence type="ECO:0000256" key="2">
    <source>
        <dbReference type="SAM" id="MobiDB-lite"/>
    </source>
</evidence>
<dbReference type="CDD" id="cd22744">
    <property type="entry name" value="OTU"/>
    <property type="match status" value="1"/>
</dbReference>
<evidence type="ECO:0000256" key="1">
    <source>
        <dbReference type="SAM" id="Coils"/>
    </source>
</evidence>
<evidence type="ECO:0000313" key="5">
    <source>
        <dbReference type="Proteomes" id="UP001215231"/>
    </source>
</evidence>
<name>A0ABY7VBE3_9GAMM</name>
<organism evidence="4 5">
    <name type="scientific">Thalassomonas haliotis</name>
    <dbReference type="NCBI Taxonomy" id="485448"/>
    <lineage>
        <taxon>Bacteria</taxon>
        <taxon>Pseudomonadati</taxon>
        <taxon>Pseudomonadota</taxon>
        <taxon>Gammaproteobacteria</taxon>
        <taxon>Alteromonadales</taxon>
        <taxon>Colwelliaceae</taxon>
        <taxon>Thalassomonas</taxon>
    </lineage>
</organism>
<feature type="compositionally biased region" description="Low complexity" evidence="2">
    <location>
        <begin position="187"/>
        <end position="199"/>
    </location>
</feature>
<evidence type="ECO:0000259" key="3">
    <source>
        <dbReference type="PROSITE" id="PS50802"/>
    </source>
</evidence>
<dbReference type="Proteomes" id="UP001215231">
    <property type="component" value="Chromosome"/>
</dbReference>
<gene>
    <name evidence="4" type="ORF">H3N35_21760</name>
</gene>
<dbReference type="EMBL" id="CP059693">
    <property type="protein sequence ID" value="WDE10846.1"/>
    <property type="molecule type" value="Genomic_DNA"/>
</dbReference>
<evidence type="ECO:0000313" key="4">
    <source>
        <dbReference type="EMBL" id="WDE10846.1"/>
    </source>
</evidence>
<protein>
    <recommendedName>
        <fullName evidence="3">OTU domain-containing protein</fullName>
    </recommendedName>
</protein>
<keyword evidence="5" id="KW-1185">Reference proteome</keyword>
<dbReference type="RefSeq" id="WP_274050910.1">
    <property type="nucleotide sequence ID" value="NZ_CP059693.1"/>
</dbReference>
<feature type="domain" description="OTU" evidence="3">
    <location>
        <begin position="1009"/>
        <end position="1170"/>
    </location>
</feature>
<keyword evidence="1" id="KW-0175">Coiled coil</keyword>
<feature type="coiled-coil region" evidence="1">
    <location>
        <begin position="758"/>
        <end position="785"/>
    </location>
</feature>
<feature type="region of interest" description="Disordered" evidence="2">
    <location>
        <begin position="157"/>
        <end position="203"/>
    </location>
</feature>